<feature type="region of interest" description="Disordered" evidence="1">
    <location>
        <begin position="227"/>
        <end position="344"/>
    </location>
</feature>
<dbReference type="RefSeq" id="XP_066658639.1">
    <property type="nucleotide sequence ID" value="XM_066797950.1"/>
</dbReference>
<proteinExistence type="predicted"/>
<dbReference type="EMBL" id="JBBPEH010000002">
    <property type="protein sequence ID" value="KAK7542346.1"/>
    <property type="molecule type" value="Genomic_DNA"/>
</dbReference>
<keyword evidence="3" id="KW-1185">Reference proteome</keyword>
<name>A0ABR1M5D9_9PEZI</name>
<feature type="region of interest" description="Disordered" evidence="1">
    <location>
        <begin position="187"/>
        <end position="211"/>
    </location>
</feature>
<protein>
    <submittedName>
        <fullName evidence="2">Uncharacterized protein</fullName>
    </submittedName>
</protein>
<reference evidence="2 3" key="1">
    <citation type="submission" date="2024-04" db="EMBL/GenBank/DDBJ databases">
        <title>Phyllosticta paracitricarpa is synonymous to the EU quarantine fungus P. citricarpa based on phylogenomic analyses.</title>
        <authorList>
            <consortium name="Lawrence Berkeley National Laboratory"/>
            <person name="Van ingen-buijs V.A."/>
            <person name="Van westerhoven A.C."/>
            <person name="Haridas S."/>
            <person name="Skiadas P."/>
            <person name="Martin F."/>
            <person name="Groenewald J.Z."/>
            <person name="Crous P.W."/>
            <person name="Seidl M.F."/>
        </authorList>
    </citation>
    <scope>NUCLEOTIDE SEQUENCE [LARGE SCALE GENOMIC DNA]</scope>
    <source>
        <strain evidence="2 3">CPC 17464</strain>
    </source>
</reference>
<comment type="caution">
    <text evidence="2">The sequence shown here is derived from an EMBL/GenBank/DDBJ whole genome shotgun (WGS) entry which is preliminary data.</text>
</comment>
<sequence>MRLISETYSLWKMSDPNPHGRKEQGKSKSRLEEMILEEISRQLSRQPGNTDQARSGGSEGNIPSYNTPLPLIIVGNVQNLSLNSSQPPAVLGTDVHYQPQHATYFSGARNVYITGGISRSIRPCEQGHGERNTAGGTAPGSTDRGDGSITVIDGEVRNPITHLQSLRYFDGAQHVTITGDAVMNSHQPVTHAPGEEATFPAPSMCDENPANQLDTPAVVQQAANAPVVPSVHSTPAPPPEPVQDRISPANQPPPFATVTPSPNPRGWESHAAESSLRASSEVGIGPSGTTIDSPSPSPRPSESAGPKGVGQEGKAKFRLRVAGRSWLFGHKTKKDNSFGEEEEH</sequence>
<dbReference type="GeneID" id="92030856"/>
<evidence type="ECO:0000313" key="2">
    <source>
        <dbReference type="EMBL" id="KAK7542346.1"/>
    </source>
</evidence>
<feature type="region of interest" description="Disordered" evidence="1">
    <location>
        <begin position="1"/>
        <end position="63"/>
    </location>
</feature>
<feature type="compositionally biased region" description="Basic and acidic residues" evidence="1">
    <location>
        <begin position="18"/>
        <end position="33"/>
    </location>
</feature>
<organism evidence="2 3">
    <name type="scientific">Phyllosticta citribraziliensis</name>
    <dbReference type="NCBI Taxonomy" id="989973"/>
    <lineage>
        <taxon>Eukaryota</taxon>
        <taxon>Fungi</taxon>
        <taxon>Dikarya</taxon>
        <taxon>Ascomycota</taxon>
        <taxon>Pezizomycotina</taxon>
        <taxon>Dothideomycetes</taxon>
        <taxon>Dothideomycetes incertae sedis</taxon>
        <taxon>Botryosphaeriales</taxon>
        <taxon>Phyllostictaceae</taxon>
        <taxon>Phyllosticta</taxon>
    </lineage>
</organism>
<gene>
    <name evidence="2" type="ORF">J3D65DRAFT_600104</name>
</gene>
<evidence type="ECO:0000313" key="3">
    <source>
        <dbReference type="Proteomes" id="UP001360953"/>
    </source>
</evidence>
<dbReference type="Proteomes" id="UP001360953">
    <property type="component" value="Unassembled WGS sequence"/>
</dbReference>
<feature type="compositionally biased region" description="Polar residues" evidence="1">
    <location>
        <begin position="41"/>
        <end position="63"/>
    </location>
</feature>
<accession>A0ABR1M5D9</accession>
<feature type="region of interest" description="Disordered" evidence="1">
    <location>
        <begin position="122"/>
        <end position="148"/>
    </location>
</feature>
<evidence type="ECO:0000256" key="1">
    <source>
        <dbReference type="SAM" id="MobiDB-lite"/>
    </source>
</evidence>